<dbReference type="AlphaFoldDB" id="A0A0S2T9G8"/>
<organism evidence="4 5">
    <name type="scientific">Candidatus Tenderia electrophaga</name>
    <dbReference type="NCBI Taxonomy" id="1748243"/>
    <lineage>
        <taxon>Bacteria</taxon>
        <taxon>Pseudomonadati</taxon>
        <taxon>Pseudomonadota</taxon>
        <taxon>Gammaproteobacteria</taxon>
        <taxon>Candidatus Tenderiales</taxon>
        <taxon>Candidatus Tenderiaceae</taxon>
        <taxon>Candidatus Tenderia</taxon>
    </lineage>
</organism>
<evidence type="ECO:0000259" key="3">
    <source>
        <dbReference type="Pfam" id="PF25954"/>
    </source>
</evidence>
<dbReference type="Gene3D" id="2.40.50.100">
    <property type="match status" value="1"/>
</dbReference>
<feature type="domain" description="CusB-like beta-barrel" evidence="3">
    <location>
        <begin position="244"/>
        <end position="311"/>
    </location>
</feature>
<accession>A0A0S2T9G8</accession>
<dbReference type="KEGG" id="tee:Tel_00610"/>
<dbReference type="Gene3D" id="2.40.420.20">
    <property type="match status" value="1"/>
</dbReference>
<dbReference type="PANTHER" id="PTHR30469:SF38">
    <property type="entry name" value="HLYD FAMILY SECRETION PROTEIN"/>
    <property type="match status" value="1"/>
</dbReference>
<dbReference type="Proteomes" id="UP000055136">
    <property type="component" value="Chromosome"/>
</dbReference>
<dbReference type="GO" id="GO:0015562">
    <property type="term" value="F:efflux transmembrane transporter activity"/>
    <property type="evidence" value="ECO:0007669"/>
    <property type="project" value="TreeGrafter"/>
</dbReference>
<protein>
    <submittedName>
        <fullName evidence="4">RND transporter</fullName>
    </submittedName>
</protein>
<dbReference type="Gene3D" id="1.10.287.470">
    <property type="entry name" value="Helix hairpin bin"/>
    <property type="match status" value="1"/>
</dbReference>
<dbReference type="FunFam" id="2.40.30.170:FF:000010">
    <property type="entry name" value="Efflux RND transporter periplasmic adaptor subunit"/>
    <property type="match status" value="1"/>
</dbReference>
<comment type="similarity">
    <text evidence="1">Belongs to the membrane fusion protein (MFP) (TC 8.A.1) family.</text>
</comment>
<proteinExistence type="inferred from homology"/>
<gene>
    <name evidence="4" type="ORF">Tel_00610</name>
</gene>
<dbReference type="SUPFAM" id="SSF111369">
    <property type="entry name" value="HlyD-like secretion proteins"/>
    <property type="match status" value="1"/>
</dbReference>
<dbReference type="InterPro" id="IPR058792">
    <property type="entry name" value="Beta-barrel_RND_2"/>
</dbReference>
<keyword evidence="5" id="KW-1185">Reference proteome</keyword>
<dbReference type="GO" id="GO:1990281">
    <property type="term" value="C:efflux pump complex"/>
    <property type="evidence" value="ECO:0007669"/>
    <property type="project" value="TreeGrafter"/>
</dbReference>
<evidence type="ECO:0000313" key="4">
    <source>
        <dbReference type="EMBL" id="ALP51759.1"/>
    </source>
</evidence>
<dbReference type="Gene3D" id="2.40.30.170">
    <property type="match status" value="1"/>
</dbReference>
<evidence type="ECO:0000256" key="1">
    <source>
        <dbReference type="ARBA" id="ARBA00009477"/>
    </source>
</evidence>
<dbReference type="InterPro" id="IPR006143">
    <property type="entry name" value="RND_pump_MFP"/>
</dbReference>
<evidence type="ECO:0000313" key="5">
    <source>
        <dbReference type="Proteomes" id="UP000055136"/>
    </source>
</evidence>
<dbReference type="NCBIfam" id="TIGR01730">
    <property type="entry name" value="RND_mfp"/>
    <property type="match status" value="1"/>
</dbReference>
<dbReference type="Pfam" id="PF25954">
    <property type="entry name" value="Beta-barrel_RND_2"/>
    <property type="match status" value="1"/>
</dbReference>
<dbReference type="PANTHER" id="PTHR30469">
    <property type="entry name" value="MULTIDRUG RESISTANCE PROTEIN MDTA"/>
    <property type="match status" value="1"/>
</dbReference>
<name>A0A0S2T9G8_9GAMM</name>
<feature type="coiled-coil region" evidence="2">
    <location>
        <begin position="114"/>
        <end position="148"/>
    </location>
</feature>
<sequence>MPFKKLLPTTLLLVLVVGGLGWLAYPRLQAPDDGDAKPAGGDETRPVPVETALIEQRPIALRRGFTGSLEAHAEFTVSPKVDGRLVELEVDLGDAVRRDQVVARLDDAEYRQSVAQAEADLAVARANLAEARSQRVIAERELERLDQLSERGVSSASQRDVAKAAQLAREAHVQVTQAQVMRAESQLEAARIRLGYTQVRAAWRGGNDSRVVAERFLDEGETVSANAPLLRIVEFDPVTAVFFVTERDYARLQAQQAVALSTDAYPGETFSGRIARIAPVFRENTRQARVEVHVANPDLRLKPGMFARAQVILASVAEARVVPEQALTKRDGQTGVFVVGADGRRAHWRPVTVGISDAGRVQITGERLSGRVVTLGQQLLDDGSAITRSGAE</sequence>
<keyword evidence="2" id="KW-0175">Coiled coil</keyword>
<reference evidence="4" key="1">
    <citation type="submission" date="2015-10" db="EMBL/GenBank/DDBJ databases">
        <title>Description of Candidatus Tenderia electrophaga gen. nov, sp. nov., an Uncultivated Electroautotroph from a Biocathode Enrichment.</title>
        <authorList>
            <person name="Eddie B.J."/>
            <person name="Malanoski A.P."/>
            <person name="Wang Z."/>
            <person name="Hall R.J."/>
            <person name="Oh S.D."/>
            <person name="Heiner C."/>
            <person name="Lin B."/>
            <person name="Strycharz-Glaven S.M."/>
        </authorList>
    </citation>
    <scope>NUCLEOTIDE SEQUENCE [LARGE SCALE GENOMIC DNA]</scope>
    <source>
        <strain evidence="4">NRL1</strain>
    </source>
</reference>
<dbReference type="EMBL" id="CP013099">
    <property type="protein sequence ID" value="ALP51759.1"/>
    <property type="molecule type" value="Genomic_DNA"/>
</dbReference>
<dbReference type="STRING" id="1748243.Tel_00610"/>
<evidence type="ECO:0000256" key="2">
    <source>
        <dbReference type="SAM" id="Coils"/>
    </source>
</evidence>